<evidence type="ECO:0000259" key="1">
    <source>
        <dbReference type="Pfam" id="PF14301"/>
    </source>
</evidence>
<feature type="non-terminal residue" evidence="2">
    <location>
        <position position="1"/>
    </location>
</feature>
<dbReference type="PATRIC" id="fig|1310630.3.peg.1293"/>
<accession>A0A009SF09</accession>
<dbReference type="RefSeq" id="WP_032068019.1">
    <property type="nucleotide sequence ID" value="NZ_JEXJ01000014.1"/>
</dbReference>
<proteinExistence type="predicted"/>
<dbReference type="EMBL" id="JEXJ01000014">
    <property type="protein sequence ID" value="EXC52333.1"/>
    <property type="molecule type" value="Genomic_DNA"/>
</dbReference>
<dbReference type="InterPro" id="IPR025484">
    <property type="entry name" value="DUF4376"/>
</dbReference>
<dbReference type="Pfam" id="PF14301">
    <property type="entry name" value="DUF4376"/>
    <property type="match status" value="1"/>
</dbReference>
<gene>
    <name evidence="2" type="ORF">J529_1320</name>
</gene>
<protein>
    <recommendedName>
        <fullName evidence="1">DUF4376 domain-containing protein</fullName>
    </recommendedName>
</protein>
<dbReference type="Proteomes" id="UP000020735">
    <property type="component" value="Unassembled WGS sequence"/>
</dbReference>
<sequence length="118" mass="13804">YETKKWVDNRSLEDVKRHKWEQIKQIRDQYEFGGFEFENKLYDSDPNSQLRIATAALLGVSVEWTLKDNSVVNLSPDQLIDLKTALAVHINNIHERGRIARQKIETALTYEEIEAVNF</sequence>
<evidence type="ECO:0000313" key="2">
    <source>
        <dbReference type="EMBL" id="EXC52333.1"/>
    </source>
</evidence>
<evidence type="ECO:0000313" key="3">
    <source>
        <dbReference type="Proteomes" id="UP000020735"/>
    </source>
</evidence>
<feature type="domain" description="DUF4376" evidence="1">
    <location>
        <begin position="15"/>
        <end position="115"/>
    </location>
</feature>
<dbReference type="AlphaFoldDB" id="A0A009SF09"/>
<reference evidence="2 3" key="1">
    <citation type="submission" date="2014-02" db="EMBL/GenBank/DDBJ databases">
        <title>Comparative genomics and transcriptomics to identify genetic mechanisms underlying the emergence of carbapenem resistant Acinetobacter baumannii (CRAb).</title>
        <authorList>
            <person name="Harris A.D."/>
            <person name="Johnson K.J."/>
            <person name="George J."/>
            <person name="Shefchek K."/>
            <person name="Daugherty S.C."/>
            <person name="Parankush S."/>
            <person name="Sadzewicz L."/>
            <person name="Tallon L."/>
            <person name="Sengamalay N."/>
            <person name="Hazen T.H."/>
            <person name="Rasko D.A."/>
        </authorList>
    </citation>
    <scope>NUCLEOTIDE SEQUENCE [LARGE SCALE GENOMIC DNA]</scope>
    <source>
        <strain evidence="2 3">99063</strain>
    </source>
</reference>
<comment type="caution">
    <text evidence="2">The sequence shown here is derived from an EMBL/GenBank/DDBJ whole genome shotgun (WGS) entry which is preliminary data.</text>
</comment>
<name>A0A009SF09_ACIBA</name>
<organism evidence="2 3">
    <name type="scientific">Acinetobacter baumannii 99063</name>
    <dbReference type="NCBI Taxonomy" id="1310630"/>
    <lineage>
        <taxon>Bacteria</taxon>
        <taxon>Pseudomonadati</taxon>
        <taxon>Pseudomonadota</taxon>
        <taxon>Gammaproteobacteria</taxon>
        <taxon>Moraxellales</taxon>
        <taxon>Moraxellaceae</taxon>
        <taxon>Acinetobacter</taxon>
        <taxon>Acinetobacter calcoaceticus/baumannii complex</taxon>
    </lineage>
</organism>